<dbReference type="Gene3D" id="3.40.1190.20">
    <property type="match status" value="1"/>
</dbReference>
<dbReference type="EMBL" id="CP019631">
    <property type="protein sequence ID" value="AQQ07939.1"/>
    <property type="molecule type" value="Genomic_DNA"/>
</dbReference>
<gene>
    <name evidence="4" type="ORF">B0E33_29530</name>
</gene>
<keyword evidence="5" id="KW-1185">Reference proteome</keyword>
<feature type="domain" description="Carbohydrate kinase PfkB" evidence="3">
    <location>
        <begin position="5"/>
        <end position="295"/>
    </location>
</feature>
<dbReference type="CDD" id="cd01166">
    <property type="entry name" value="KdgK"/>
    <property type="match status" value="1"/>
</dbReference>
<accession>A0ABM6IBN5</accession>
<name>A0ABM6IBN5_9HYPH</name>
<dbReference type="InterPro" id="IPR011611">
    <property type="entry name" value="PfkB_dom"/>
</dbReference>
<protein>
    <submittedName>
        <fullName evidence="4">Kinase</fullName>
    </submittedName>
</protein>
<evidence type="ECO:0000256" key="1">
    <source>
        <dbReference type="ARBA" id="ARBA00022679"/>
    </source>
</evidence>
<proteinExistence type="predicted"/>
<dbReference type="RefSeq" id="WP_077294264.1">
    <property type="nucleotide sequence ID" value="NZ_CP019631.1"/>
</dbReference>
<organism evidence="4 5">
    <name type="scientific">Roseibium algicola</name>
    <dbReference type="NCBI Taxonomy" id="2857014"/>
    <lineage>
        <taxon>Bacteria</taxon>
        <taxon>Pseudomonadati</taxon>
        <taxon>Pseudomonadota</taxon>
        <taxon>Alphaproteobacteria</taxon>
        <taxon>Hyphomicrobiales</taxon>
        <taxon>Stappiaceae</taxon>
        <taxon>Roseibium</taxon>
    </lineage>
</organism>
<dbReference type="PANTHER" id="PTHR10584:SF166">
    <property type="entry name" value="RIBOKINASE"/>
    <property type="match status" value="1"/>
</dbReference>
<dbReference type="PANTHER" id="PTHR10584">
    <property type="entry name" value="SUGAR KINASE"/>
    <property type="match status" value="1"/>
</dbReference>
<evidence type="ECO:0000313" key="5">
    <source>
        <dbReference type="Proteomes" id="UP000188174"/>
    </source>
</evidence>
<keyword evidence="2 4" id="KW-0418">Kinase</keyword>
<dbReference type="Proteomes" id="UP000188174">
    <property type="component" value="Plasmid unnamed1"/>
</dbReference>
<dbReference type="InterPro" id="IPR029056">
    <property type="entry name" value="Ribokinase-like"/>
</dbReference>
<dbReference type="SUPFAM" id="SSF53613">
    <property type="entry name" value="Ribokinase-like"/>
    <property type="match status" value="1"/>
</dbReference>
<evidence type="ECO:0000259" key="3">
    <source>
        <dbReference type="Pfam" id="PF00294"/>
    </source>
</evidence>
<sequence>MSHDAAVIGLYILDVLGRPVDGIPEGGNVEFIDEIRLTVAGTAGGTVIDLAKLGLNCLAVGAVGDDEKADFVLSTLSRFKVDTSLMQRLEGVPTSATILNVRRNGDRPALHQRGASDHFDVPADMLDAVLAPSIIHLGGTGLLAKLDGEPSARLLAEAKKRGRTVTFDLLGANENTIDLLLPLLPHVDYFMPSIEEARLISGAGDIQEAGRFFLDRGVKQCVFTLGGDGVCFMDHKGEFVRQPAFEISVVDTTGCGDAFDAGFITALHHKMDLKTALNFAQASAALVATGLGSDAGIKSFEDTVNFMNSAKVLA</sequence>
<geneLocation type="plasmid" evidence="4 5">
    <name>unnamed1</name>
</geneLocation>
<reference evidence="4 5" key="1">
    <citation type="submission" date="2017-02" db="EMBL/GenBank/DDBJ databases">
        <authorList>
            <person name="Jeong S."/>
        </authorList>
    </citation>
    <scope>NUCLEOTIDE SEQUENCE [LARGE SCALE GENOMIC DNA]</scope>
    <source>
        <strain evidence="4 5">RMAR6-6</strain>
        <plasmid evidence="4 5">unnamed1</plasmid>
    </source>
</reference>
<evidence type="ECO:0000313" key="4">
    <source>
        <dbReference type="EMBL" id="AQQ07939.1"/>
    </source>
</evidence>
<dbReference type="GO" id="GO:0016301">
    <property type="term" value="F:kinase activity"/>
    <property type="evidence" value="ECO:0007669"/>
    <property type="project" value="UniProtKB-KW"/>
</dbReference>
<dbReference type="Pfam" id="PF00294">
    <property type="entry name" value="PfkB"/>
    <property type="match status" value="1"/>
</dbReference>
<evidence type="ECO:0000256" key="2">
    <source>
        <dbReference type="ARBA" id="ARBA00022777"/>
    </source>
</evidence>
<keyword evidence="4" id="KW-0614">Plasmid</keyword>
<keyword evidence="1" id="KW-0808">Transferase</keyword>